<dbReference type="GO" id="GO:0042803">
    <property type="term" value="F:protein homodimerization activity"/>
    <property type="evidence" value="ECO:0007669"/>
    <property type="project" value="UniProtKB-ARBA"/>
</dbReference>
<dbReference type="Pfam" id="PF00538">
    <property type="entry name" value="Linker_histone"/>
    <property type="match status" value="1"/>
</dbReference>
<evidence type="ECO:0000256" key="10">
    <source>
        <dbReference type="SAM" id="Coils"/>
    </source>
</evidence>
<dbReference type="InterPro" id="IPR017930">
    <property type="entry name" value="Myb_dom"/>
</dbReference>
<feature type="region of interest" description="Disordered" evidence="11">
    <location>
        <begin position="76"/>
        <end position="95"/>
    </location>
</feature>
<dbReference type="SMART" id="SM00526">
    <property type="entry name" value="H15"/>
    <property type="match status" value="1"/>
</dbReference>
<evidence type="ECO:0000259" key="14">
    <source>
        <dbReference type="PROSITE" id="PS51504"/>
    </source>
</evidence>
<dbReference type="Proteomes" id="UP001457282">
    <property type="component" value="Unassembled WGS sequence"/>
</dbReference>
<gene>
    <name evidence="15" type="ORF">M0R45_007553</name>
</gene>
<evidence type="ECO:0000256" key="8">
    <source>
        <dbReference type="ARBA" id="ARBA00023242"/>
    </source>
</evidence>
<keyword evidence="16" id="KW-1185">Reference proteome</keyword>
<dbReference type="EMBL" id="JBEDUW010000002">
    <property type="protein sequence ID" value="KAK9941860.1"/>
    <property type="molecule type" value="Genomic_DNA"/>
</dbReference>
<feature type="coiled-coil region" evidence="10">
    <location>
        <begin position="242"/>
        <end position="279"/>
    </location>
</feature>
<keyword evidence="4" id="KW-0805">Transcription regulation</keyword>
<dbReference type="PROSITE" id="PS50090">
    <property type="entry name" value="MYB_LIKE"/>
    <property type="match status" value="1"/>
</dbReference>
<dbReference type="CDD" id="cd11660">
    <property type="entry name" value="SANT_TRF"/>
    <property type="match status" value="1"/>
</dbReference>
<evidence type="ECO:0000256" key="1">
    <source>
        <dbReference type="ARBA" id="ARBA00004286"/>
    </source>
</evidence>
<dbReference type="SUPFAM" id="SSF46785">
    <property type="entry name" value="Winged helix' DNA-binding domain"/>
    <property type="match status" value="1"/>
</dbReference>
<evidence type="ECO:0000256" key="3">
    <source>
        <dbReference type="ARBA" id="ARBA00022454"/>
    </source>
</evidence>
<dbReference type="InterPro" id="IPR005818">
    <property type="entry name" value="Histone_H1/H5_H15"/>
</dbReference>
<feature type="domain" description="H15" evidence="14">
    <location>
        <begin position="119"/>
        <end position="187"/>
    </location>
</feature>
<dbReference type="InterPro" id="IPR009057">
    <property type="entry name" value="Homeodomain-like_sf"/>
</dbReference>
<evidence type="ECO:0000259" key="13">
    <source>
        <dbReference type="PROSITE" id="PS51294"/>
    </source>
</evidence>
<keyword evidence="8" id="KW-0539">Nucleus</keyword>
<dbReference type="PROSITE" id="PS51504">
    <property type="entry name" value="H15"/>
    <property type="match status" value="1"/>
</dbReference>
<dbReference type="SUPFAM" id="SSF46689">
    <property type="entry name" value="Homeodomain-like"/>
    <property type="match status" value="1"/>
</dbReference>
<comment type="caution">
    <text evidence="15">The sequence shown here is derived from an EMBL/GenBank/DDBJ whole genome shotgun (WGS) entry which is preliminary data.</text>
</comment>
<evidence type="ECO:0000313" key="15">
    <source>
        <dbReference type="EMBL" id="KAK9941860.1"/>
    </source>
</evidence>
<sequence>MGAPKQKWNAEEEAALKAGVVKHGAGKWRTILKDPEFAHILYLRSNVDLKDKWRNLSVMVNGWGSRDKCKSVTRRMPQVPKQEDNSMALSTGQSDEEIMDAKPIPASSDSQQVSAPKRSIVRLDDLIMEAITSLKDPGGSNKTTIAAYIEEQYWAPSDFKRLLSAKLKFLTASGKLIKVKRRYRIAPTPTFSEKRRNSSMFLFEGRQRVSPKFDKDDGTMLMKTQIDLELAKMRTMTSQEAAAAAARAVAEAEAAIAEAEEAAREAEAAEADAEAAQAFADAAMKTLKGRNPSKTVKSV</sequence>
<dbReference type="AlphaFoldDB" id="A0AAW1Y0M8"/>
<feature type="domain" description="Myb-like" evidence="12">
    <location>
        <begin position="5"/>
        <end position="57"/>
    </location>
</feature>
<dbReference type="PANTHER" id="PTHR46267">
    <property type="entry name" value="SINGLE MYB HISTONE 4"/>
    <property type="match status" value="1"/>
</dbReference>
<keyword evidence="3" id="KW-0158">Chromosome</keyword>
<comment type="subcellular location">
    <subcellularLocation>
        <location evidence="1">Chromosome</location>
    </subcellularLocation>
    <subcellularLocation>
        <location evidence="2">Nucleus</location>
        <location evidence="2">Nucleolus</location>
    </subcellularLocation>
</comment>
<dbReference type="InterPro" id="IPR036390">
    <property type="entry name" value="WH_DNA-bd_sf"/>
</dbReference>
<dbReference type="GO" id="GO:0003691">
    <property type="term" value="F:double-stranded telomeric DNA binding"/>
    <property type="evidence" value="ECO:0007669"/>
    <property type="project" value="InterPro"/>
</dbReference>
<organism evidence="15 16">
    <name type="scientific">Rubus argutus</name>
    <name type="common">Southern blackberry</name>
    <dbReference type="NCBI Taxonomy" id="59490"/>
    <lineage>
        <taxon>Eukaryota</taxon>
        <taxon>Viridiplantae</taxon>
        <taxon>Streptophyta</taxon>
        <taxon>Embryophyta</taxon>
        <taxon>Tracheophyta</taxon>
        <taxon>Spermatophyta</taxon>
        <taxon>Magnoliopsida</taxon>
        <taxon>eudicotyledons</taxon>
        <taxon>Gunneridae</taxon>
        <taxon>Pentapetalae</taxon>
        <taxon>rosids</taxon>
        <taxon>fabids</taxon>
        <taxon>Rosales</taxon>
        <taxon>Rosaceae</taxon>
        <taxon>Rosoideae</taxon>
        <taxon>Rosoideae incertae sedis</taxon>
        <taxon>Rubus</taxon>
    </lineage>
</organism>
<dbReference type="InterPro" id="IPR001005">
    <property type="entry name" value="SANT/Myb"/>
</dbReference>
<dbReference type="GO" id="GO:0006334">
    <property type="term" value="P:nucleosome assembly"/>
    <property type="evidence" value="ECO:0007669"/>
    <property type="project" value="InterPro"/>
</dbReference>
<name>A0AAW1Y0M8_RUBAR</name>
<reference evidence="15 16" key="1">
    <citation type="journal article" date="2023" name="G3 (Bethesda)">
        <title>A chromosome-length genome assembly and annotation of blackberry (Rubus argutus, cv. 'Hillquist').</title>
        <authorList>
            <person name="Bruna T."/>
            <person name="Aryal R."/>
            <person name="Dudchenko O."/>
            <person name="Sargent D.J."/>
            <person name="Mead D."/>
            <person name="Buti M."/>
            <person name="Cavallini A."/>
            <person name="Hytonen T."/>
            <person name="Andres J."/>
            <person name="Pham M."/>
            <person name="Weisz D."/>
            <person name="Mascagni F."/>
            <person name="Usai G."/>
            <person name="Natali L."/>
            <person name="Bassil N."/>
            <person name="Fernandez G.E."/>
            <person name="Lomsadze A."/>
            <person name="Armour M."/>
            <person name="Olukolu B."/>
            <person name="Poorten T."/>
            <person name="Britton C."/>
            <person name="Davik J."/>
            <person name="Ashrafi H."/>
            <person name="Aiden E.L."/>
            <person name="Borodovsky M."/>
            <person name="Worthington M."/>
        </authorList>
    </citation>
    <scope>NUCLEOTIDE SEQUENCE [LARGE SCALE GENOMIC DNA]</scope>
    <source>
        <strain evidence="15">PI 553951</strain>
    </source>
</reference>
<feature type="domain" description="HTH myb-type" evidence="13">
    <location>
        <begin position="1"/>
        <end position="33"/>
    </location>
</feature>
<dbReference type="InterPro" id="IPR036388">
    <property type="entry name" value="WH-like_DNA-bd_sf"/>
</dbReference>
<dbReference type="PROSITE" id="PS51294">
    <property type="entry name" value="HTH_MYB"/>
    <property type="match status" value="1"/>
</dbReference>
<dbReference type="Gene3D" id="1.10.10.10">
    <property type="entry name" value="Winged helix-like DNA-binding domain superfamily/Winged helix DNA-binding domain"/>
    <property type="match status" value="1"/>
</dbReference>
<dbReference type="PANTHER" id="PTHR46267:SF8">
    <property type="entry name" value="TELOMERE REPEAT-BINDING FACTOR 1"/>
    <property type="match status" value="1"/>
</dbReference>
<dbReference type="Gene3D" id="1.10.10.60">
    <property type="entry name" value="Homeodomain-like"/>
    <property type="match status" value="1"/>
</dbReference>
<dbReference type="InterPro" id="IPR044597">
    <property type="entry name" value="SMH1-6"/>
</dbReference>
<dbReference type="SMART" id="SM00717">
    <property type="entry name" value="SANT"/>
    <property type="match status" value="1"/>
</dbReference>
<evidence type="ECO:0000256" key="11">
    <source>
        <dbReference type="SAM" id="MobiDB-lite"/>
    </source>
</evidence>
<evidence type="ECO:0000259" key="12">
    <source>
        <dbReference type="PROSITE" id="PS50090"/>
    </source>
</evidence>
<keyword evidence="7" id="KW-0804">Transcription</keyword>
<keyword evidence="6" id="KW-0238">DNA-binding</keyword>
<evidence type="ECO:0000256" key="2">
    <source>
        <dbReference type="ARBA" id="ARBA00004604"/>
    </source>
</evidence>
<dbReference type="GO" id="GO:0000786">
    <property type="term" value="C:nucleosome"/>
    <property type="evidence" value="ECO:0007669"/>
    <property type="project" value="InterPro"/>
</dbReference>
<protein>
    <recommendedName>
        <fullName evidence="9">MYB transcription factor</fullName>
    </recommendedName>
</protein>
<dbReference type="FunFam" id="1.10.10.60:FF:000168">
    <property type="entry name" value="Telomere repeat-binding factor 1"/>
    <property type="match status" value="1"/>
</dbReference>
<evidence type="ECO:0000256" key="9">
    <source>
        <dbReference type="ARBA" id="ARBA00032813"/>
    </source>
</evidence>
<accession>A0AAW1Y0M8</accession>
<dbReference type="GO" id="GO:0005730">
    <property type="term" value="C:nucleolus"/>
    <property type="evidence" value="ECO:0007669"/>
    <property type="project" value="UniProtKB-SubCell"/>
</dbReference>
<evidence type="ECO:0000256" key="5">
    <source>
        <dbReference type="ARBA" id="ARBA00023054"/>
    </source>
</evidence>
<evidence type="ECO:0000256" key="4">
    <source>
        <dbReference type="ARBA" id="ARBA00023015"/>
    </source>
</evidence>
<evidence type="ECO:0000256" key="7">
    <source>
        <dbReference type="ARBA" id="ARBA00023163"/>
    </source>
</evidence>
<evidence type="ECO:0000256" key="6">
    <source>
        <dbReference type="ARBA" id="ARBA00023125"/>
    </source>
</evidence>
<proteinExistence type="predicted"/>
<dbReference type="FunFam" id="1.10.10.10:FF:000937">
    <property type="entry name" value="Telomere repeat-binding factor 1"/>
    <property type="match status" value="1"/>
</dbReference>
<dbReference type="Pfam" id="PF00249">
    <property type="entry name" value="Myb_DNA-binding"/>
    <property type="match status" value="1"/>
</dbReference>
<evidence type="ECO:0000313" key="16">
    <source>
        <dbReference type="Proteomes" id="UP001457282"/>
    </source>
</evidence>
<keyword evidence="5 10" id="KW-0175">Coiled coil</keyword>